<dbReference type="SUPFAM" id="SSF54171">
    <property type="entry name" value="DNA-binding domain"/>
    <property type="match status" value="1"/>
</dbReference>
<dbReference type="SUPFAM" id="SSF54060">
    <property type="entry name" value="His-Me finger endonucleases"/>
    <property type="match status" value="1"/>
</dbReference>
<reference evidence="2 3" key="1">
    <citation type="submission" date="2019-03" db="EMBL/GenBank/DDBJ databases">
        <authorList>
            <person name="Jensen L."/>
            <person name="Storgaard J."/>
            <person name="Sulaj E."/>
            <person name="Schramm A."/>
            <person name="Marshall I.P.G."/>
        </authorList>
    </citation>
    <scope>NUCLEOTIDE SEQUENCE [LARGE SCALE GENOMIC DNA]</scope>
    <source>
        <strain evidence="2 3">2017H2G3</strain>
    </source>
</reference>
<proteinExistence type="predicted"/>
<dbReference type="InterPro" id="IPR016177">
    <property type="entry name" value="DNA-bd_dom_sf"/>
</dbReference>
<evidence type="ECO:0000313" key="3">
    <source>
        <dbReference type="Proteomes" id="UP000293846"/>
    </source>
</evidence>
<keyword evidence="2" id="KW-0540">Nuclease</keyword>
<organism evidence="2 3">
    <name type="scientific">Cytobacillus praedii</name>
    <dbReference type="NCBI Taxonomy" id="1742358"/>
    <lineage>
        <taxon>Bacteria</taxon>
        <taxon>Bacillati</taxon>
        <taxon>Bacillota</taxon>
        <taxon>Bacilli</taxon>
        <taxon>Bacillales</taxon>
        <taxon>Bacillaceae</taxon>
        <taxon>Cytobacillus</taxon>
    </lineage>
</organism>
<dbReference type="RefSeq" id="WP_131239766.1">
    <property type="nucleotide sequence ID" value="NZ_SJTH01000142.1"/>
</dbReference>
<dbReference type="EMBL" id="SJTH01000142">
    <property type="protein sequence ID" value="TCI99960.1"/>
    <property type="molecule type" value="Genomic_DNA"/>
</dbReference>
<accession>A0A4R1AKD1</accession>
<dbReference type="GO" id="GO:0003677">
    <property type="term" value="F:DNA binding"/>
    <property type="evidence" value="ECO:0007669"/>
    <property type="project" value="InterPro"/>
</dbReference>
<keyword evidence="3" id="KW-1185">Reference proteome</keyword>
<dbReference type="Proteomes" id="UP000293846">
    <property type="component" value="Unassembled WGS sequence"/>
</dbReference>
<gene>
    <name evidence="2" type="ORF">E0Y62_27185</name>
</gene>
<feature type="non-terminal residue" evidence="2">
    <location>
        <position position="1"/>
    </location>
</feature>
<dbReference type="InterPro" id="IPR044925">
    <property type="entry name" value="His-Me_finger_sf"/>
</dbReference>
<dbReference type="OrthoDB" id="8974199at2"/>
<sequence>SPTHGIFKSAIDLEDVDKVKNIKWSVSKYGNQYDVFYLINPNREGLLHRFIMGSPEGKHIDHIDGNTLNNRKSNLRACEHRENLRNTKMYSTNKSGHRGVTLHKKSGKWWAYIMVNYKHKSLGYYYDIEDAIKARKAAEEKYFGEFKSAR</sequence>
<feature type="domain" description="HNH nuclease" evidence="1">
    <location>
        <begin position="54"/>
        <end position="85"/>
    </location>
</feature>
<evidence type="ECO:0000259" key="1">
    <source>
        <dbReference type="Pfam" id="PF13392"/>
    </source>
</evidence>
<dbReference type="InterPro" id="IPR003615">
    <property type="entry name" value="HNH_nuc"/>
</dbReference>
<dbReference type="Gene3D" id="3.90.75.20">
    <property type="match status" value="1"/>
</dbReference>
<dbReference type="AlphaFoldDB" id="A0A4R1AKD1"/>
<evidence type="ECO:0000313" key="2">
    <source>
        <dbReference type="EMBL" id="TCI99960.1"/>
    </source>
</evidence>
<comment type="caution">
    <text evidence="2">The sequence shown here is derived from an EMBL/GenBank/DDBJ whole genome shotgun (WGS) entry which is preliminary data.</text>
</comment>
<dbReference type="GO" id="GO:0004519">
    <property type="term" value="F:endonuclease activity"/>
    <property type="evidence" value="ECO:0007669"/>
    <property type="project" value="UniProtKB-KW"/>
</dbReference>
<dbReference type="Pfam" id="PF13392">
    <property type="entry name" value="HNH_3"/>
    <property type="match status" value="1"/>
</dbReference>
<keyword evidence="2" id="KW-0378">Hydrolase</keyword>
<keyword evidence="2" id="KW-0255">Endonuclease</keyword>
<name>A0A4R1AKD1_9BACI</name>
<protein>
    <submittedName>
        <fullName evidence="2">HNH endonuclease</fullName>
    </submittedName>
</protein>